<name>A0AAU9KB33_9CILI</name>
<evidence type="ECO:0000256" key="3">
    <source>
        <dbReference type="ARBA" id="ARBA00022553"/>
    </source>
</evidence>
<evidence type="ECO:0000313" key="10">
    <source>
        <dbReference type="Proteomes" id="UP001162131"/>
    </source>
</evidence>
<dbReference type="SUPFAM" id="SSF144000">
    <property type="entry name" value="Oxysterol-binding protein-like"/>
    <property type="match status" value="1"/>
</dbReference>
<feature type="coiled-coil region" evidence="7">
    <location>
        <begin position="166"/>
        <end position="193"/>
    </location>
</feature>
<dbReference type="InterPro" id="IPR011993">
    <property type="entry name" value="PH-like_dom_sf"/>
</dbReference>
<dbReference type="FunFam" id="2.40.160.120:FF:000001">
    <property type="entry name" value="Oxysterol-binding protein"/>
    <property type="match status" value="1"/>
</dbReference>
<dbReference type="GO" id="GO:0120009">
    <property type="term" value="P:intermembrane lipid transfer"/>
    <property type="evidence" value="ECO:0007669"/>
    <property type="project" value="UniProtKB-ARBA"/>
</dbReference>
<keyword evidence="10" id="KW-1185">Reference proteome</keyword>
<evidence type="ECO:0000256" key="7">
    <source>
        <dbReference type="SAM" id="Coils"/>
    </source>
</evidence>
<dbReference type="GO" id="GO:0032934">
    <property type="term" value="F:sterol binding"/>
    <property type="evidence" value="ECO:0007669"/>
    <property type="project" value="TreeGrafter"/>
</dbReference>
<feature type="domain" description="PH" evidence="8">
    <location>
        <begin position="1"/>
        <end position="88"/>
    </location>
</feature>
<protein>
    <recommendedName>
        <fullName evidence="8">PH domain-containing protein</fullName>
    </recommendedName>
</protein>
<organism evidence="9 10">
    <name type="scientific">Blepharisma stoltei</name>
    <dbReference type="NCBI Taxonomy" id="1481888"/>
    <lineage>
        <taxon>Eukaryota</taxon>
        <taxon>Sar</taxon>
        <taxon>Alveolata</taxon>
        <taxon>Ciliophora</taxon>
        <taxon>Postciliodesmatophora</taxon>
        <taxon>Heterotrichea</taxon>
        <taxon>Heterotrichida</taxon>
        <taxon>Blepharismidae</taxon>
        <taxon>Blepharisma</taxon>
    </lineage>
</organism>
<evidence type="ECO:0000313" key="9">
    <source>
        <dbReference type="EMBL" id="CAG9335693.1"/>
    </source>
</evidence>
<dbReference type="Pfam" id="PF00169">
    <property type="entry name" value="PH"/>
    <property type="match status" value="1"/>
</dbReference>
<dbReference type="AlphaFoldDB" id="A0AAU9KB33"/>
<accession>A0AAU9KB33</accession>
<proteinExistence type="inferred from homology"/>
<keyword evidence="7" id="KW-0175">Coiled coil</keyword>
<evidence type="ECO:0000256" key="5">
    <source>
        <dbReference type="ARBA" id="ARBA00023121"/>
    </source>
</evidence>
<dbReference type="PANTHER" id="PTHR10972">
    <property type="entry name" value="OXYSTEROL-BINDING PROTEIN-RELATED"/>
    <property type="match status" value="1"/>
</dbReference>
<evidence type="ECO:0000259" key="8">
    <source>
        <dbReference type="PROSITE" id="PS50003"/>
    </source>
</evidence>
<dbReference type="PROSITE" id="PS50003">
    <property type="entry name" value="PH_DOMAIN"/>
    <property type="match status" value="1"/>
</dbReference>
<gene>
    <name evidence="9" type="ORF">BSTOLATCC_MIC64156</name>
</gene>
<evidence type="ECO:0000256" key="6">
    <source>
        <dbReference type="RuleBase" id="RU003844"/>
    </source>
</evidence>
<evidence type="ECO:0000256" key="4">
    <source>
        <dbReference type="ARBA" id="ARBA00023055"/>
    </source>
</evidence>
<sequence>MEGFLLKWTNYVSGWCRRYFVLTSGILYYSNDKGKPYKGAIHLDISDVIPHKDPKRIEINTGISRVHLKALTIHDAKLWIEALKENKSTQKDEERCSKDKLKGIEPLEDQQKYQNILNYISRLWVLESIMQEKLSLLQDEISSFPPSLHDLMNAAKEFKSLSLDTVNLIEEESSNCQKQMENLEEKLREMETINYEQIYDRRMTLPAQMNRKQSYDPEIVSECGTEEFVDARSSYSPSFCVPVNDRSPSIPDQMELYHRDCLPCKKDPDAKYNIWKVLKDSIGKDLSKMAVPVYFNEPLSMLQRYSEDLTYSSIINRASECPDPSLRAALVACFAVSPYATTLGRTMKPFNPLLGETFELQRDGFRIITEQVSHHPPVAALYCEHENYTYYGDLQAKSSFKGTFLRIKPVGAVNLMLHKCKDHYTWNKVYTDANNIIIGKLFLDHHGVKTIVNKNNGITAVVKMKKKGWFSKKEHEVEGTITEPDGTIRYTISGLWSRRLIIRDEKSGEEILGYEVEPSPEEYRYYYHLTDYALQLNNPPESVPGLCPTDSRCRPDQRALENGDEETAISEKFRLEEKQRAARRVLQESGGEYFPRWFSLEGNEWKYLGGYWEERSSGSFTNIPDIF</sequence>
<dbReference type="SMART" id="SM00233">
    <property type="entry name" value="PH"/>
    <property type="match status" value="1"/>
</dbReference>
<dbReference type="InterPro" id="IPR000648">
    <property type="entry name" value="Oxysterol-bd"/>
</dbReference>
<keyword evidence="5" id="KW-0446">Lipid-binding</keyword>
<dbReference type="InterPro" id="IPR037239">
    <property type="entry name" value="OSBP_sf"/>
</dbReference>
<keyword evidence="3" id="KW-0597">Phosphoprotein</keyword>
<dbReference type="Proteomes" id="UP001162131">
    <property type="component" value="Unassembled WGS sequence"/>
</dbReference>
<keyword evidence="2" id="KW-0813">Transport</keyword>
<keyword evidence="4" id="KW-0445">Lipid transport</keyword>
<dbReference type="InterPro" id="IPR001849">
    <property type="entry name" value="PH_domain"/>
</dbReference>
<dbReference type="Gene3D" id="2.40.160.120">
    <property type="match status" value="1"/>
</dbReference>
<dbReference type="InterPro" id="IPR018494">
    <property type="entry name" value="Oxysterol-bd_CS"/>
</dbReference>
<dbReference type="Pfam" id="PF01237">
    <property type="entry name" value="Oxysterol_BP"/>
    <property type="match status" value="1"/>
</dbReference>
<dbReference type="PROSITE" id="PS01013">
    <property type="entry name" value="OSBP"/>
    <property type="match status" value="1"/>
</dbReference>
<dbReference type="PANTHER" id="PTHR10972:SF205">
    <property type="entry name" value="OXYSTEROL-BINDING PROTEIN 1"/>
    <property type="match status" value="1"/>
</dbReference>
<dbReference type="Gene3D" id="2.30.29.30">
    <property type="entry name" value="Pleckstrin-homology domain (PH domain)/Phosphotyrosine-binding domain (PTB)"/>
    <property type="match status" value="1"/>
</dbReference>
<dbReference type="Gene3D" id="3.30.70.3490">
    <property type="match status" value="1"/>
</dbReference>
<dbReference type="GO" id="GO:0016020">
    <property type="term" value="C:membrane"/>
    <property type="evidence" value="ECO:0007669"/>
    <property type="project" value="TreeGrafter"/>
</dbReference>
<comment type="caution">
    <text evidence="9">The sequence shown here is derived from an EMBL/GenBank/DDBJ whole genome shotgun (WGS) entry which is preliminary data.</text>
</comment>
<dbReference type="GO" id="GO:0005829">
    <property type="term" value="C:cytosol"/>
    <property type="evidence" value="ECO:0007669"/>
    <property type="project" value="TreeGrafter"/>
</dbReference>
<dbReference type="EMBL" id="CAJZBQ010000062">
    <property type="protein sequence ID" value="CAG9335693.1"/>
    <property type="molecule type" value="Genomic_DNA"/>
</dbReference>
<evidence type="ECO:0000256" key="2">
    <source>
        <dbReference type="ARBA" id="ARBA00022448"/>
    </source>
</evidence>
<dbReference type="SUPFAM" id="SSF50729">
    <property type="entry name" value="PH domain-like"/>
    <property type="match status" value="1"/>
</dbReference>
<evidence type="ECO:0000256" key="1">
    <source>
        <dbReference type="ARBA" id="ARBA00008842"/>
    </source>
</evidence>
<comment type="similarity">
    <text evidence="1 6">Belongs to the OSBP family.</text>
</comment>
<reference evidence="9" key="1">
    <citation type="submission" date="2021-09" db="EMBL/GenBank/DDBJ databases">
        <authorList>
            <consortium name="AG Swart"/>
            <person name="Singh M."/>
            <person name="Singh A."/>
            <person name="Seah K."/>
            <person name="Emmerich C."/>
        </authorList>
    </citation>
    <scope>NUCLEOTIDE SEQUENCE</scope>
    <source>
        <strain evidence="9">ATCC30299</strain>
    </source>
</reference>